<feature type="chain" id="PRO_5002956995" description="Dienelactone hydrolase" evidence="1">
    <location>
        <begin position="28"/>
        <end position="334"/>
    </location>
</feature>
<evidence type="ECO:0008006" key="4">
    <source>
        <dbReference type="Google" id="ProtNLM"/>
    </source>
</evidence>
<keyword evidence="3" id="KW-1185">Reference proteome</keyword>
<proteinExistence type="predicted"/>
<reference evidence="2 3" key="1">
    <citation type="submission" date="2009-05" db="EMBL/GenBank/DDBJ databases">
        <title>The draft genome of Acidovorax delafieldii 2AN.</title>
        <authorList>
            <consortium name="US DOE Joint Genome Institute (JGI-PGF)"/>
            <person name="Lucas S."/>
            <person name="Copeland A."/>
            <person name="Lapidus A."/>
            <person name="Glavina del Rio T."/>
            <person name="Tice H."/>
            <person name="Bruce D."/>
            <person name="Goodwin L."/>
            <person name="Pitluck S."/>
            <person name="Larimer F."/>
            <person name="Land M.L."/>
            <person name="Hauser L."/>
            <person name="Shelobolina E.S."/>
            <person name="Picardal F."/>
            <person name="Roden E."/>
            <person name="Emerson D."/>
        </authorList>
    </citation>
    <scope>NUCLEOTIDE SEQUENCE [LARGE SCALE GENOMIC DNA]</scope>
    <source>
        <strain evidence="2 3">2AN</strain>
    </source>
</reference>
<dbReference type="SUPFAM" id="SSF53474">
    <property type="entry name" value="alpha/beta-Hydrolases"/>
    <property type="match status" value="1"/>
</dbReference>
<comment type="caution">
    <text evidence="2">The sequence shown here is derived from an EMBL/GenBank/DDBJ whole genome shotgun (WGS) entry which is preliminary data.</text>
</comment>
<evidence type="ECO:0000256" key="1">
    <source>
        <dbReference type="SAM" id="SignalP"/>
    </source>
</evidence>
<dbReference type="PATRIC" id="fig|573060.9.peg.3416"/>
<feature type="signal peptide" evidence="1">
    <location>
        <begin position="1"/>
        <end position="27"/>
    </location>
</feature>
<accession>C5T496</accession>
<dbReference type="Proteomes" id="UP000003856">
    <property type="component" value="Unassembled WGS sequence"/>
</dbReference>
<evidence type="ECO:0000313" key="3">
    <source>
        <dbReference type="Proteomes" id="UP000003856"/>
    </source>
</evidence>
<dbReference type="RefSeq" id="WP_005795527.1">
    <property type="nucleotide sequence ID" value="NZ_ACQT01000043.1"/>
</dbReference>
<gene>
    <name evidence="2" type="ORF">AcdelDRAFT_1726</name>
</gene>
<organism evidence="2 3">
    <name type="scientific">Acidovorax delafieldii 2AN</name>
    <dbReference type="NCBI Taxonomy" id="573060"/>
    <lineage>
        <taxon>Bacteria</taxon>
        <taxon>Pseudomonadati</taxon>
        <taxon>Pseudomonadota</taxon>
        <taxon>Betaproteobacteria</taxon>
        <taxon>Burkholderiales</taxon>
        <taxon>Comamonadaceae</taxon>
        <taxon>Acidovorax</taxon>
    </lineage>
</organism>
<dbReference type="AlphaFoldDB" id="C5T496"/>
<name>C5T496_ACIDE</name>
<dbReference type="OrthoDB" id="8814375at2"/>
<dbReference type="Gene3D" id="3.40.50.1820">
    <property type="entry name" value="alpha/beta hydrolase"/>
    <property type="match status" value="1"/>
</dbReference>
<evidence type="ECO:0000313" key="2">
    <source>
        <dbReference type="EMBL" id="EER60699.1"/>
    </source>
</evidence>
<sequence length="334" mass="36282">MSNLICKPLLSLFGSAVLCMAAASSWAASDDVIPVEKYQPTIVEQTPPASSHGWNMERPLVNNGLNLFAANVPSYSGKGMLFSSWTAQNGRVFERPTIIIVHGGHGVAPGNLDTAVWAKRNLDANILILDSYWSRGRTENWLSWTRFGANMRVLDLIAAARFTQSEGADPKKTFVIGDSQGGWTVLRAFTSHNLSGEVKALLAGGVSLYPNCYVKDSIFGRAPSGSTDREDAPPLGNYVAPVIAFTGTADTATPLSQCNVDKVFKGVEKWTNFEGATHAWDSPTRGVGRRAEDNVCTRALNKYNPFPICSSNKFTDITRSDILAFVERHLPKAP</sequence>
<dbReference type="EMBL" id="ACQT01000043">
    <property type="protein sequence ID" value="EER60699.1"/>
    <property type="molecule type" value="Genomic_DNA"/>
</dbReference>
<protein>
    <recommendedName>
        <fullName evidence="4">Dienelactone hydrolase</fullName>
    </recommendedName>
</protein>
<keyword evidence="1" id="KW-0732">Signal</keyword>
<dbReference type="InterPro" id="IPR029058">
    <property type="entry name" value="AB_hydrolase_fold"/>
</dbReference>